<accession>A0A8J2RX17</accession>
<evidence type="ECO:0000313" key="7">
    <source>
        <dbReference type="Proteomes" id="UP000789390"/>
    </source>
</evidence>
<keyword evidence="2" id="KW-0106">Calcium</keyword>
<dbReference type="Pfam" id="PF13499">
    <property type="entry name" value="EF-hand_7"/>
    <property type="match status" value="2"/>
</dbReference>
<dbReference type="AlphaFoldDB" id="A0A8J2RX17"/>
<evidence type="ECO:0000256" key="2">
    <source>
        <dbReference type="ARBA" id="ARBA00022837"/>
    </source>
</evidence>
<sequence length="159" mass="17732">MATGGPGPSKGRSNVSAKGAELSDDQMNSIYEAFAVFDVEKNGIIATQNLKMAMRALGFEPRREEIKKIISECVKDESDSITLEQFVSLMTEKIADKGAKEEIFKAFCLFDDDNTGKITFKNLKRVAEELGETLKADQDNDGEISQDEFLRIMKKTCLY</sequence>
<dbReference type="InterPro" id="IPR018247">
    <property type="entry name" value="EF_Hand_1_Ca_BS"/>
</dbReference>
<evidence type="ECO:0000259" key="5">
    <source>
        <dbReference type="PROSITE" id="PS50222"/>
    </source>
</evidence>
<proteinExistence type="predicted"/>
<organism evidence="6 7">
    <name type="scientific">Daphnia galeata</name>
    <dbReference type="NCBI Taxonomy" id="27404"/>
    <lineage>
        <taxon>Eukaryota</taxon>
        <taxon>Metazoa</taxon>
        <taxon>Ecdysozoa</taxon>
        <taxon>Arthropoda</taxon>
        <taxon>Crustacea</taxon>
        <taxon>Branchiopoda</taxon>
        <taxon>Diplostraca</taxon>
        <taxon>Cladocera</taxon>
        <taxon>Anomopoda</taxon>
        <taxon>Daphniidae</taxon>
        <taxon>Daphnia</taxon>
    </lineage>
</organism>
<feature type="domain" description="EF-hand" evidence="5">
    <location>
        <begin position="25"/>
        <end position="60"/>
    </location>
</feature>
<feature type="domain" description="EF-hand" evidence="5">
    <location>
        <begin position="135"/>
        <end position="159"/>
    </location>
</feature>
<reference evidence="6" key="1">
    <citation type="submission" date="2021-11" db="EMBL/GenBank/DDBJ databases">
        <authorList>
            <person name="Schell T."/>
        </authorList>
    </citation>
    <scope>NUCLEOTIDE SEQUENCE</scope>
    <source>
        <strain evidence="6">M5</strain>
    </source>
</reference>
<dbReference type="InterPro" id="IPR011992">
    <property type="entry name" value="EF-hand-dom_pair"/>
</dbReference>
<dbReference type="Proteomes" id="UP000789390">
    <property type="component" value="Unassembled WGS sequence"/>
</dbReference>
<dbReference type="PROSITE" id="PS50222">
    <property type="entry name" value="EF_HAND_2"/>
    <property type="match status" value="3"/>
</dbReference>
<evidence type="ECO:0000256" key="3">
    <source>
        <dbReference type="ARBA" id="ARBA00037722"/>
    </source>
</evidence>
<dbReference type="PROSITE" id="PS00018">
    <property type="entry name" value="EF_HAND_1"/>
    <property type="match status" value="1"/>
</dbReference>
<dbReference type="Gene3D" id="1.10.238.10">
    <property type="entry name" value="EF-hand"/>
    <property type="match status" value="2"/>
</dbReference>
<feature type="region of interest" description="Disordered" evidence="4">
    <location>
        <begin position="1"/>
        <end position="20"/>
    </location>
</feature>
<evidence type="ECO:0000256" key="4">
    <source>
        <dbReference type="SAM" id="MobiDB-lite"/>
    </source>
</evidence>
<dbReference type="PANTHER" id="PTHR23048">
    <property type="entry name" value="MYOSIN LIGHT CHAIN 1, 3"/>
    <property type="match status" value="1"/>
</dbReference>
<dbReference type="FunFam" id="1.10.238.10:FF:000533">
    <property type="entry name" value="Centrin"/>
    <property type="match status" value="1"/>
</dbReference>
<dbReference type="GO" id="GO:0005509">
    <property type="term" value="F:calcium ion binding"/>
    <property type="evidence" value="ECO:0007669"/>
    <property type="project" value="InterPro"/>
</dbReference>
<gene>
    <name evidence="6" type="ORF">DGAL_LOCUS12232</name>
</gene>
<name>A0A8J2RX17_9CRUS</name>
<evidence type="ECO:0000313" key="6">
    <source>
        <dbReference type="EMBL" id="CAH0108827.1"/>
    </source>
</evidence>
<keyword evidence="1" id="KW-0677">Repeat</keyword>
<keyword evidence="7" id="KW-1185">Reference proteome</keyword>
<dbReference type="OrthoDB" id="343296at2759"/>
<feature type="domain" description="EF-hand" evidence="5">
    <location>
        <begin position="98"/>
        <end position="133"/>
    </location>
</feature>
<dbReference type="PANTHER" id="PTHR23048:SF59">
    <property type="entry name" value="EF-HAND SUPERFAMILY PROTEIN"/>
    <property type="match status" value="1"/>
</dbReference>
<dbReference type="SMART" id="SM00054">
    <property type="entry name" value="EFh"/>
    <property type="match status" value="4"/>
</dbReference>
<dbReference type="InterPro" id="IPR002048">
    <property type="entry name" value="EF_hand_dom"/>
</dbReference>
<dbReference type="GO" id="GO:0016460">
    <property type="term" value="C:myosin II complex"/>
    <property type="evidence" value="ECO:0007669"/>
    <property type="project" value="TreeGrafter"/>
</dbReference>
<dbReference type="InterPro" id="IPR050230">
    <property type="entry name" value="CALM/Myosin/TropC-like"/>
</dbReference>
<comment type="function">
    <text evidence="3">Troponin is the central regulatory protein of striated muscle contraction. Tn consists of three components: Tn-I which is the inhibitor of actomyosin ATPase, Tn-T which contains the binding site for tropomyosin and Tn-C. The binding of calcium to Tn-C abolishes the inhibitory action of Tn on actin filaments.</text>
</comment>
<dbReference type="SUPFAM" id="SSF47473">
    <property type="entry name" value="EF-hand"/>
    <property type="match status" value="1"/>
</dbReference>
<protein>
    <recommendedName>
        <fullName evidence="5">EF-hand domain-containing protein</fullName>
    </recommendedName>
</protein>
<comment type="caution">
    <text evidence="6">The sequence shown here is derived from an EMBL/GenBank/DDBJ whole genome shotgun (WGS) entry which is preliminary data.</text>
</comment>
<evidence type="ECO:0000256" key="1">
    <source>
        <dbReference type="ARBA" id="ARBA00022737"/>
    </source>
</evidence>
<dbReference type="EMBL" id="CAKKLH010000288">
    <property type="protein sequence ID" value="CAH0108827.1"/>
    <property type="molecule type" value="Genomic_DNA"/>
</dbReference>
<dbReference type="CDD" id="cd00051">
    <property type="entry name" value="EFh"/>
    <property type="match status" value="2"/>
</dbReference>